<gene>
    <name evidence="2" type="ORF">E4U13_000453</name>
</gene>
<organism evidence="2 3">
    <name type="scientific">Claviceps humidiphila</name>
    <dbReference type="NCBI Taxonomy" id="1294629"/>
    <lineage>
        <taxon>Eukaryota</taxon>
        <taxon>Fungi</taxon>
        <taxon>Dikarya</taxon>
        <taxon>Ascomycota</taxon>
        <taxon>Pezizomycotina</taxon>
        <taxon>Sordariomycetes</taxon>
        <taxon>Hypocreomycetidae</taxon>
        <taxon>Hypocreales</taxon>
        <taxon>Clavicipitaceae</taxon>
        <taxon>Claviceps</taxon>
    </lineage>
</organism>
<protein>
    <submittedName>
        <fullName evidence="2">Uncharacterized protein</fullName>
    </submittedName>
</protein>
<keyword evidence="3" id="KW-1185">Reference proteome</keyword>
<reference evidence="2 3" key="1">
    <citation type="journal article" date="2020" name="bioRxiv">
        <title>Whole genome comparisons of ergot fungi reveals the divergence and evolution of species within the genus Claviceps are the result of varying mechanisms driving genome evolution and host range expansion.</title>
        <authorList>
            <person name="Wyka S.A."/>
            <person name="Mondo S.J."/>
            <person name="Liu M."/>
            <person name="Dettman J."/>
            <person name="Nalam V."/>
            <person name="Broders K.D."/>
        </authorList>
    </citation>
    <scope>NUCLEOTIDE SEQUENCE [LARGE SCALE GENOMIC DNA]</scope>
    <source>
        <strain evidence="2 3">LM576</strain>
    </source>
</reference>
<feature type="region of interest" description="Disordered" evidence="1">
    <location>
        <begin position="186"/>
        <end position="224"/>
    </location>
</feature>
<sequence>MSLPEQQDLEGGLQNLTLNPPPPTAQHDPSDGTPDLEELHPSLEPLRKHISPAWKDVTEDSDVEDATETNDYIIYHYNYYVQHGITHDRLRDQFCDDFYGWTTAMWDKATKPIRSHARDFLINNGVPLDINVRKIGDKLVTLMQQNHAALTTAYLESLRRSDSQLDSNHPANRPESPLSYYTATQTEARQPASVHAPPVNTPPVHVPASANSSTTCTTDDPVKEGSPADAILAISDVTSIDPATYGVLADPPHRRREAATLPDKDWRSDDPATNEGPLTNTDQHLDEDIAKPHDEDSDVTFEESIRIDKKATTAHRNGNYGAQPLSARQERRKEKNLRGEFAPAYQRTLSSLWIIWAEQLALMINTLRAIRHLWTHHRLVERRVP</sequence>
<evidence type="ECO:0000313" key="2">
    <source>
        <dbReference type="EMBL" id="KAG6103711.1"/>
    </source>
</evidence>
<feature type="region of interest" description="Disordered" evidence="1">
    <location>
        <begin position="245"/>
        <end position="301"/>
    </location>
</feature>
<dbReference type="EMBL" id="SRQM01001105">
    <property type="protein sequence ID" value="KAG6103711.1"/>
    <property type="molecule type" value="Genomic_DNA"/>
</dbReference>
<proteinExistence type="predicted"/>
<dbReference type="AlphaFoldDB" id="A0A9P7PT84"/>
<feature type="compositionally biased region" description="Basic and acidic residues" evidence="1">
    <location>
        <begin position="283"/>
        <end position="294"/>
    </location>
</feature>
<feature type="region of interest" description="Disordered" evidence="1">
    <location>
        <begin position="1"/>
        <end position="39"/>
    </location>
</feature>
<evidence type="ECO:0000256" key="1">
    <source>
        <dbReference type="SAM" id="MobiDB-lite"/>
    </source>
</evidence>
<comment type="caution">
    <text evidence="2">The sequence shown here is derived from an EMBL/GenBank/DDBJ whole genome shotgun (WGS) entry which is preliminary data.</text>
</comment>
<evidence type="ECO:0000313" key="3">
    <source>
        <dbReference type="Proteomes" id="UP000732380"/>
    </source>
</evidence>
<name>A0A9P7PT84_9HYPO</name>
<accession>A0A9P7PT84</accession>
<dbReference type="Proteomes" id="UP000732380">
    <property type="component" value="Unassembled WGS sequence"/>
</dbReference>
<feature type="compositionally biased region" description="Polar residues" evidence="1">
    <location>
        <begin position="209"/>
        <end position="218"/>
    </location>
</feature>